<gene>
    <name evidence="1" type="ORF">ACFFQ6_04255</name>
</gene>
<name>A0ABV5XAH6_9NOCA</name>
<dbReference type="EMBL" id="JBHMAS010000004">
    <property type="protein sequence ID" value="MFB9778879.1"/>
    <property type="molecule type" value="Genomic_DNA"/>
</dbReference>
<reference evidence="1 2" key="1">
    <citation type="submission" date="2024-09" db="EMBL/GenBank/DDBJ databases">
        <authorList>
            <person name="Sun Q."/>
            <person name="Mori K."/>
        </authorList>
    </citation>
    <scope>NUCLEOTIDE SEQUENCE [LARGE SCALE GENOMIC DNA]</scope>
    <source>
        <strain evidence="1 2">JCM 11411</strain>
    </source>
</reference>
<dbReference type="RefSeq" id="WP_192711905.1">
    <property type="nucleotide sequence ID" value="NZ_JBHMAS010000004.1"/>
</dbReference>
<proteinExistence type="predicted"/>
<protein>
    <submittedName>
        <fullName evidence="1">Uncharacterized protein</fullName>
    </submittedName>
</protein>
<accession>A0ABV5XAH6</accession>
<dbReference type="Proteomes" id="UP001589587">
    <property type="component" value="Unassembled WGS sequence"/>
</dbReference>
<comment type="caution">
    <text evidence="1">The sequence shown here is derived from an EMBL/GenBank/DDBJ whole genome shotgun (WGS) entry which is preliminary data.</text>
</comment>
<sequence>MNGRMEVSHEQLLDRLRYATTVVIIGGDPDDPAATFMDVAEVPNGRPICKVDQAKMLIDAAQHLAEHHDCT</sequence>
<evidence type="ECO:0000313" key="1">
    <source>
        <dbReference type="EMBL" id="MFB9778879.1"/>
    </source>
</evidence>
<organism evidence="1 2">
    <name type="scientific">Rhodococcus baikonurensis</name>
    <dbReference type="NCBI Taxonomy" id="172041"/>
    <lineage>
        <taxon>Bacteria</taxon>
        <taxon>Bacillati</taxon>
        <taxon>Actinomycetota</taxon>
        <taxon>Actinomycetes</taxon>
        <taxon>Mycobacteriales</taxon>
        <taxon>Nocardiaceae</taxon>
        <taxon>Rhodococcus</taxon>
        <taxon>Rhodococcus erythropolis group</taxon>
    </lineage>
</organism>
<keyword evidence="2" id="KW-1185">Reference proteome</keyword>
<evidence type="ECO:0000313" key="2">
    <source>
        <dbReference type="Proteomes" id="UP001589587"/>
    </source>
</evidence>